<name>A0A5B0QJC3_PUCGR</name>
<comment type="caution">
    <text evidence="3">The sequence shown here is derived from an EMBL/GenBank/DDBJ whole genome shotgun (WGS) entry which is preliminary data.</text>
</comment>
<dbReference type="AlphaFoldDB" id="A0A5B0QJC3"/>
<organism evidence="3 4">
    <name type="scientific">Puccinia graminis f. sp. tritici</name>
    <dbReference type="NCBI Taxonomy" id="56615"/>
    <lineage>
        <taxon>Eukaryota</taxon>
        <taxon>Fungi</taxon>
        <taxon>Dikarya</taxon>
        <taxon>Basidiomycota</taxon>
        <taxon>Pucciniomycotina</taxon>
        <taxon>Pucciniomycetes</taxon>
        <taxon>Pucciniales</taxon>
        <taxon>Pucciniaceae</taxon>
        <taxon>Puccinia</taxon>
    </lineage>
</organism>
<keyword evidence="4" id="KW-1185">Reference proteome</keyword>
<gene>
    <name evidence="3" type="ORF">PGT21_022695</name>
</gene>
<dbReference type="EMBL" id="VSWC01000015">
    <property type="protein sequence ID" value="KAA1113144.1"/>
    <property type="molecule type" value="Genomic_DNA"/>
</dbReference>
<evidence type="ECO:0000313" key="3">
    <source>
        <dbReference type="EMBL" id="KAA1113144.1"/>
    </source>
</evidence>
<feature type="region of interest" description="Disordered" evidence="1">
    <location>
        <begin position="53"/>
        <end position="93"/>
    </location>
</feature>
<evidence type="ECO:0000313" key="4">
    <source>
        <dbReference type="Proteomes" id="UP000324748"/>
    </source>
</evidence>
<protein>
    <submittedName>
        <fullName evidence="3">Uncharacterized protein</fullName>
    </submittedName>
</protein>
<feature type="signal peptide" evidence="2">
    <location>
        <begin position="1"/>
        <end position="21"/>
    </location>
</feature>
<keyword evidence="2" id="KW-0732">Signal</keyword>
<dbReference type="Proteomes" id="UP000324748">
    <property type="component" value="Unassembled WGS sequence"/>
</dbReference>
<proteinExistence type="predicted"/>
<feature type="region of interest" description="Disordered" evidence="1">
    <location>
        <begin position="170"/>
        <end position="199"/>
    </location>
</feature>
<accession>A0A5B0QJC3</accession>
<evidence type="ECO:0000256" key="2">
    <source>
        <dbReference type="SAM" id="SignalP"/>
    </source>
</evidence>
<feature type="region of interest" description="Disordered" evidence="1">
    <location>
        <begin position="250"/>
        <end position="325"/>
    </location>
</feature>
<sequence length="579" mass="59747">MRFAYVAGALVIGATVSEARAVPSSPSKRQRETAERVEVVRFATPSRISRRTKLADWNPTSDDDASNKDSIDPLSYRAGIPGTGQLNPSGSTLDTVAQENPQQLLPSAIRAAGPALGAPTSNGDIQYTIRPVVPANNRAAVPISDTPEALLEALLPEAAEILQPLNPTLSNQLEPNVVAPNDPSRSSTTPAQLPPTASSVHREIPAAFRSPFFNPNTVIPPKDPLVFADKYISKLPFPLDQVTAVGGTERVVEPSVSQSSPSPPNNNTSNNSIPSLVPSQGSFNTFANNSQLSSNEPTDNSIASQYPQTSAPGSGRTVAPPQGNILIPSNSSLPINIPVTATSDLNNTVIPQYELLSAAADARSVASPAGDVLTPSNNPPLPNIVLTSATTNLNNSTLPQYQLSSAPGVDRTVVPSQGNLTSSDNNSSLSTIIPVASTANLTNSTILQDQPLSTSGATRTAALPQVLPSTSGSNSSLPSIIPVIPTQGNLTSSDNTSSLSTIIPVPSIANLTNSTILQDPALSTSGATRTAALPQALLSTPGNNTILSNATSVITSVNSTVVNVAASTSPLNSTVLPVQ</sequence>
<evidence type="ECO:0000256" key="1">
    <source>
        <dbReference type="SAM" id="MobiDB-lite"/>
    </source>
</evidence>
<feature type="compositionally biased region" description="Polar residues" evidence="1">
    <location>
        <begin position="277"/>
        <end position="312"/>
    </location>
</feature>
<feature type="chain" id="PRO_5022780717" evidence="2">
    <location>
        <begin position="22"/>
        <end position="579"/>
    </location>
</feature>
<dbReference type="OMA" id="MPKPKTC"/>
<dbReference type="OrthoDB" id="10327474at2759"/>
<feature type="compositionally biased region" description="Polar residues" evidence="1">
    <location>
        <begin position="183"/>
        <end position="199"/>
    </location>
</feature>
<reference evidence="3 4" key="1">
    <citation type="submission" date="2019-05" db="EMBL/GenBank/DDBJ databases">
        <title>Emergence of the Ug99 lineage of the wheat stem rust pathogen through somatic hybridization.</title>
        <authorList>
            <person name="Li F."/>
            <person name="Upadhyaya N.M."/>
            <person name="Sperschneider J."/>
            <person name="Matny O."/>
            <person name="Nguyen-Phuc H."/>
            <person name="Mago R."/>
            <person name="Raley C."/>
            <person name="Miller M.E."/>
            <person name="Silverstein K.A.T."/>
            <person name="Henningsen E."/>
            <person name="Hirsch C.D."/>
            <person name="Visser B."/>
            <person name="Pretorius Z.A."/>
            <person name="Steffenson B.J."/>
            <person name="Schwessinger B."/>
            <person name="Dodds P.N."/>
            <person name="Figueroa M."/>
        </authorList>
    </citation>
    <scope>NUCLEOTIDE SEQUENCE [LARGE SCALE GENOMIC DNA]</scope>
    <source>
        <strain evidence="3">21-0</strain>
    </source>
</reference>
<feature type="compositionally biased region" description="Low complexity" evidence="1">
    <location>
        <begin position="254"/>
        <end position="275"/>
    </location>
</feature>
<feature type="compositionally biased region" description="Polar residues" evidence="1">
    <location>
        <begin position="84"/>
        <end position="93"/>
    </location>
</feature>